<comment type="caution">
    <text evidence="1">The sequence shown here is derived from an EMBL/GenBank/DDBJ whole genome shotgun (WGS) entry which is preliminary data.</text>
</comment>
<accession>A0A0F9Y223</accession>
<evidence type="ECO:0000313" key="1">
    <source>
        <dbReference type="EMBL" id="KKN98693.1"/>
    </source>
</evidence>
<dbReference type="EMBL" id="LAZR01000050">
    <property type="protein sequence ID" value="KKN98693.1"/>
    <property type="molecule type" value="Genomic_DNA"/>
</dbReference>
<organism evidence="1">
    <name type="scientific">marine sediment metagenome</name>
    <dbReference type="NCBI Taxonomy" id="412755"/>
    <lineage>
        <taxon>unclassified sequences</taxon>
        <taxon>metagenomes</taxon>
        <taxon>ecological metagenomes</taxon>
    </lineage>
</organism>
<proteinExistence type="predicted"/>
<protein>
    <submittedName>
        <fullName evidence="1">Uncharacterized protein</fullName>
    </submittedName>
</protein>
<dbReference type="Pfam" id="PF21983">
    <property type="entry name" value="NikA-like"/>
    <property type="match status" value="1"/>
</dbReference>
<name>A0A0F9Y223_9ZZZZ</name>
<dbReference type="AlphaFoldDB" id="A0A0F9Y223"/>
<dbReference type="InterPro" id="IPR053842">
    <property type="entry name" value="NikA-like"/>
</dbReference>
<reference evidence="1" key="1">
    <citation type="journal article" date="2015" name="Nature">
        <title>Complex archaea that bridge the gap between prokaryotes and eukaryotes.</title>
        <authorList>
            <person name="Spang A."/>
            <person name="Saw J.H."/>
            <person name="Jorgensen S.L."/>
            <person name="Zaremba-Niedzwiedzka K."/>
            <person name="Martijn J."/>
            <person name="Lind A.E."/>
            <person name="van Eijk R."/>
            <person name="Schleper C."/>
            <person name="Guy L."/>
            <person name="Ettema T.J."/>
        </authorList>
    </citation>
    <scope>NUCLEOTIDE SEQUENCE</scope>
</reference>
<gene>
    <name evidence="1" type="ORF">LCGC14_0143720</name>
</gene>
<sequence length="106" mass="11917">MNESKEEVHGKGEKKQRKTGAIIIRVNDEERQVIDDKVAAAGYKSTSAYVRDYIAREKPKLKTEISPKTLEMQRELMALSSLLNSKADRSIMMSKVAALYKLAMGV</sequence>